<evidence type="ECO:0000313" key="4">
    <source>
        <dbReference type="Proteomes" id="UP000280501"/>
    </source>
</evidence>
<organism evidence="3 4">
    <name type="scientific">Myceligenerans xiligouense</name>
    <dbReference type="NCBI Taxonomy" id="253184"/>
    <lineage>
        <taxon>Bacteria</taxon>
        <taxon>Bacillati</taxon>
        <taxon>Actinomycetota</taxon>
        <taxon>Actinomycetes</taxon>
        <taxon>Micrococcales</taxon>
        <taxon>Promicromonosporaceae</taxon>
        <taxon>Myceligenerans</taxon>
    </lineage>
</organism>
<dbReference type="PRINTS" id="PR00095">
    <property type="entry name" value="ANTSNTHASEI"/>
</dbReference>
<dbReference type="InterPro" id="IPR015890">
    <property type="entry name" value="Chorismate_C"/>
</dbReference>
<dbReference type="AlphaFoldDB" id="A0A3N4ZMA0"/>
<dbReference type="SUPFAM" id="SSF56322">
    <property type="entry name" value="ADC synthase"/>
    <property type="match status" value="1"/>
</dbReference>
<sequence>MDDVSPTLRRPARTRTSATILATRDVTGNTGWAAHAGRVATHVTRCVDLHTEPEALAQGMWFVVAEFEGRARAWQFRDVTPAPEAGAHAIARRSPGPPSDMDRAPHPEPAPDGWTGPDPTAWTSSMDRAAYEAAVHRIREHVREGDVYQANLCRVLAAPLAARTNADGTTTEPDARALADRLAAGNPAPHASAIHVPAATPGTDGHTVDPVWVVSASPELYLSLEPGPDGVVVTSGPIKGTARTPDGLTDKDRAENVMITDLVRNDLQRVCRPGTVQVSGLLAVEHHPGLVHLVSRVRGVLSDEVGRDPGAWRHLLAATFPPGSVSGAPKSSALRIIDDLEPTPRGPYCGAVGWVDGDAGTASLAVGIRTFWWERGDDGGSGAGTLRFGTGAGITWGSDPAAEWHETELKAERLVGLASSGTGPAVSRSVISTGRMTS</sequence>
<evidence type="ECO:0000313" key="3">
    <source>
        <dbReference type="EMBL" id="RPF21061.1"/>
    </source>
</evidence>
<keyword evidence="4" id="KW-1185">Reference proteome</keyword>
<feature type="domain" description="Chorismate-utilising enzyme C-terminal" evidence="2">
    <location>
        <begin position="128"/>
        <end position="410"/>
    </location>
</feature>
<dbReference type="PANTHER" id="PTHR11236">
    <property type="entry name" value="AMINOBENZOATE/ANTHRANILATE SYNTHASE"/>
    <property type="match status" value="1"/>
</dbReference>
<feature type="region of interest" description="Disordered" evidence="1">
    <location>
        <begin position="84"/>
        <end position="123"/>
    </location>
</feature>
<dbReference type="InterPro" id="IPR005801">
    <property type="entry name" value="ADC_synthase"/>
</dbReference>
<reference evidence="3 4" key="1">
    <citation type="submission" date="2018-11" db="EMBL/GenBank/DDBJ databases">
        <title>Sequencing the genomes of 1000 actinobacteria strains.</title>
        <authorList>
            <person name="Klenk H.-P."/>
        </authorList>
    </citation>
    <scope>NUCLEOTIDE SEQUENCE [LARGE SCALE GENOMIC DNA]</scope>
    <source>
        <strain evidence="3 4">DSM 15700</strain>
    </source>
</reference>
<name>A0A3N4ZMA0_9MICO</name>
<dbReference type="Pfam" id="PF00425">
    <property type="entry name" value="Chorismate_bind"/>
    <property type="match status" value="1"/>
</dbReference>
<proteinExistence type="predicted"/>
<dbReference type="PANTHER" id="PTHR11236:SF50">
    <property type="entry name" value="AMINODEOXYCHORISMATE SYNTHASE COMPONENT 1"/>
    <property type="match status" value="1"/>
</dbReference>
<dbReference type="Gene3D" id="3.60.120.10">
    <property type="entry name" value="Anthranilate synthase"/>
    <property type="match status" value="1"/>
</dbReference>
<dbReference type="InterPro" id="IPR019999">
    <property type="entry name" value="Anth_synth_I-like"/>
</dbReference>
<accession>A0A3N4ZMA0</accession>
<dbReference type="GO" id="GO:0046820">
    <property type="term" value="F:4-amino-4-deoxychorismate synthase activity"/>
    <property type="evidence" value="ECO:0007669"/>
    <property type="project" value="TreeGrafter"/>
</dbReference>
<dbReference type="Proteomes" id="UP000280501">
    <property type="component" value="Unassembled WGS sequence"/>
</dbReference>
<protein>
    <submittedName>
        <fullName evidence="3">Para-aminobenzoate synthetase component 1</fullName>
    </submittedName>
</protein>
<dbReference type="GO" id="GO:0000162">
    <property type="term" value="P:L-tryptophan biosynthetic process"/>
    <property type="evidence" value="ECO:0007669"/>
    <property type="project" value="TreeGrafter"/>
</dbReference>
<gene>
    <name evidence="3" type="ORF">EDD34_1678</name>
</gene>
<dbReference type="EMBL" id="RKQZ01000001">
    <property type="protein sequence ID" value="RPF21061.1"/>
    <property type="molecule type" value="Genomic_DNA"/>
</dbReference>
<evidence type="ECO:0000259" key="2">
    <source>
        <dbReference type="Pfam" id="PF00425"/>
    </source>
</evidence>
<comment type="caution">
    <text evidence="3">The sequence shown here is derived from an EMBL/GenBank/DDBJ whole genome shotgun (WGS) entry which is preliminary data.</text>
</comment>
<evidence type="ECO:0000256" key="1">
    <source>
        <dbReference type="SAM" id="MobiDB-lite"/>
    </source>
</evidence>